<dbReference type="EMBL" id="NFIE01000003">
    <property type="protein sequence ID" value="OUN89465.1"/>
    <property type="molecule type" value="Genomic_DNA"/>
</dbReference>
<comment type="subcellular location">
    <subcellularLocation>
        <location evidence="2 17">Cell inner membrane</location>
        <topology evidence="2 17">Multi-pass membrane protein</topology>
    </subcellularLocation>
</comment>
<protein>
    <recommendedName>
        <fullName evidence="14 17">Ferrous iron transport protein B</fullName>
    </recommendedName>
</protein>
<evidence type="ECO:0000256" key="2">
    <source>
        <dbReference type="ARBA" id="ARBA00004429"/>
    </source>
</evidence>
<evidence type="ECO:0000256" key="11">
    <source>
        <dbReference type="ARBA" id="ARBA00023065"/>
    </source>
</evidence>
<dbReference type="GO" id="GO:0046914">
    <property type="term" value="F:transition metal ion binding"/>
    <property type="evidence" value="ECO:0007669"/>
    <property type="project" value="InterPro"/>
</dbReference>
<comment type="function">
    <text evidence="1 17">Probable transporter of a GTP-driven Fe(2+) uptake system.</text>
</comment>
<evidence type="ECO:0000256" key="7">
    <source>
        <dbReference type="ARBA" id="ARBA00022692"/>
    </source>
</evidence>
<keyword evidence="5 17" id="KW-0410">Iron transport</keyword>
<evidence type="ECO:0000256" key="9">
    <source>
        <dbReference type="ARBA" id="ARBA00022989"/>
    </source>
</evidence>
<feature type="binding site" evidence="16">
    <location>
        <position position="134"/>
    </location>
    <ligand>
        <name>Mg(2+)</name>
        <dbReference type="ChEBI" id="CHEBI:18420"/>
        <label>2</label>
    </ligand>
</feature>
<evidence type="ECO:0000256" key="4">
    <source>
        <dbReference type="ARBA" id="ARBA00022475"/>
    </source>
</evidence>
<evidence type="ECO:0000256" key="16">
    <source>
        <dbReference type="PIRSR" id="PIRSR603373-2"/>
    </source>
</evidence>
<keyword evidence="21" id="KW-1185">Reference proteome</keyword>
<feature type="binding site" evidence="15">
    <location>
        <begin position="123"/>
        <end position="130"/>
    </location>
    <ligand>
        <name>GTP</name>
        <dbReference type="ChEBI" id="CHEBI:37565"/>
        <label>1</label>
    </ligand>
</feature>
<feature type="transmembrane region" description="Helical" evidence="17">
    <location>
        <begin position="705"/>
        <end position="724"/>
    </location>
</feature>
<feature type="binding site" evidence="16">
    <location>
        <position position="138"/>
    </location>
    <ligand>
        <name>Mg(2+)</name>
        <dbReference type="ChEBI" id="CHEBI:18420"/>
        <label>2</label>
    </ligand>
</feature>
<feature type="transmembrane region" description="Helical" evidence="17">
    <location>
        <begin position="510"/>
        <end position="533"/>
    </location>
</feature>
<organism evidence="20 21">
    <name type="scientific">[Collinsella] massiliensis</name>
    <dbReference type="NCBI Taxonomy" id="1232426"/>
    <lineage>
        <taxon>Bacteria</taxon>
        <taxon>Bacillati</taxon>
        <taxon>Actinomycetota</taxon>
        <taxon>Coriobacteriia</taxon>
        <taxon>Coriobacteriales</taxon>
        <taxon>Coriobacteriaceae</taxon>
        <taxon>Enorma</taxon>
    </lineage>
</organism>
<keyword evidence="8 15" id="KW-0547">Nucleotide-binding</keyword>
<evidence type="ECO:0000256" key="5">
    <source>
        <dbReference type="ARBA" id="ARBA00022496"/>
    </source>
</evidence>
<keyword evidence="9 17" id="KW-1133">Transmembrane helix</keyword>
<dbReference type="Pfam" id="PF07670">
    <property type="entry name" value="Gate"/>
    <property type="match status" value="2"/>
</dbReference>
<feature type="binding site" evidence="15">
    <location>
        <begin position="228"/>
        <end position="231"/>
    </location>
    <ligand>
        <name>GTP</name>
        <dbReference type="ChEBI" id="CHEBI:37565"/>
        <label>1</label>
    </ligand>
</feature>
<dbReference type="Gene3D" id="3.40.50.300">
    <property type="entry name" value="P-loop containing nucleotide triphosphate hydrolases"/>
    <property type="match status" value="1"/>
</dbReference>
<feature type="domain" description="FeoB-type G" evidence="19">
    <location>
        <begin position="116"/>
        <end position="277"/>
    </location>
</feature>
<sequence length="786" mass="84846">MKLDELEIGKDAIIESVESDDSSLRQHIFDMGLTPGTEVTMMKYAPMGDPLEIRLRGYELTLRRADAARIAVTDVHDAHNCPRKNPEATSTAHPALGEEPARPRREGAAPLPESAPILFALAGNQNCGKTTLFNQLTGSNQHVGNFPGVTVDRKDGQIKGHPNATITDLPGIYSLSPYTSEEVVSRQFILQNDPSAIIDIVDATNIERNLYLTLQLMELDRPMVLALNMMDELTQNGGTIDVNALEAALGIPVVPIAAAKNEGIGELVEHALHVARYREHPGRVDFCSPDGPDGGALHRCIHGLIELISDHAEAANIPVRFAATKLIEGDHLVIEALALEQNELDAVEHIIQQMEEEAGTDRMAALADMRFSFIERVCGASVVKPHESREHLRSVAADRILTGKYTAIPVFILIMALVFWITFDAVGQRLSDLLELGIEAVTGMADQALTAFGLNPVVHSLVIDGIFAGVGSVLSFLPIIVVLFLLLSILEDSGYMARVAFVMDKILRKLGLSGRSFVPMLIGFGCSVPAIMATRTLPSEHDRKMTVMLTPFMSCSAKLPVYALFSAAFFPHHAALVMISLYLMGMVVGVLVALVLKGTAFKGDPVPFVMELPNYRLPSAKTTIMLAWDKAKGFVTKAFTIIFAASVVIWFLQTFDIRLDVVTDQAQSMLAMLGTAIAPIFAPLGFGSWIAAAAIVAGFGAKENVAATLTVLMGGSVAALSTLFTPLTAYTFLTFVLLYTPCVAAVSAVRNELGTRMMFAVVLMQCGVAWVVAFIVHAIGLMFGLA</sequence>
<dbReference type="Proteomes" id="UP000195781">
    <property type="component" value="Unassembled WGS sequence"/>
</dbReference>
<feature type="transmembrane region" description="Helical" evidence="17">
    <location>
        <begin position="575"/>
        <end position="596"/>
    </location>
</feature>
<feature type="binding site" evidence="16">
    <location>
        <position position="137"/>
    </location>
    <ligand>
        <name>Mg(2+)</name>
        <dbReference type="ChEBI" id="CHEBI:18420"/>
        <label>2</label>
    </ligand>
</feature>
<feature type="transmembrane region" description="Helical" evidence="17">
    <location>
        <begin position="672"/>
        <end position="698"/>
    </location>
</feature>
<feature type="region of interest" description="Disordered" evidence="18">
    <location>
        <begin position="78"/>
        <end position="109"/>
    </location>
</feature>
<evidence type="ECO:0000256" key="12">
    <source>
        <dbReference type="ARBA" id="ARBA00023134"/>
    </source>
</evidence>
<evidence type="ECO:0000256" key="14">
    <source>
        <dbReference type="NCBIfam" id="TIGR00437"/>
    </source>
</evidence>
<dbReference type="SUPFAM" id="SSF52540">
    <property type="entry name" value="P-loop containing nucleoside triphosphate hydrolases"/>
    <property type="match status" value="1"/>
</dbReference>
<dbReference type="InterPro" id="IPR030389">
    <property type="entry name" value="G_FEOB_dom"/>
</dbReference>
<evidence type="ECO:0000256" key="18">
    <source>
        <dbReference type="SAM" id="MobiDB-lite"/>
    </source>
</evidence>
<dbReference type="InterPro" id="IPR008988">
    <property type="entry name" value="Transcriptional_repressor_C"/>
</dbReference>
<dbReference type="Pfam" id="PF17910">
    <property type="entry name" value="FeoB_Cyto"/>
    <property type="match status" value="1"/>
</dbReference>
<proteinExistence type="inferred from homology"/>
<evidence type="ECO:0000259" key="19">
    <source>
        <dbReference type="PROSITE" id="PS51711"/>
    </source>
</evidence>
<feature type="transmembrane region" description="Helical" evidence="17">
    <location>
        <begin position="634"/>
        <end position="652"/>
    </location>
</feature>
<dbReference type="RefSeq" id="WP_094334912.1">
    <property type="nucleotide sequence ID" value="NZ_NFIE01000003.1"/>
</dbReference>
<keyword evidence="12 15" id="KW-0342">GTP-binding</keyword>
<feature type="transmembrane region" description="Helical" evidence="17">
    <location>
        <begin position="466"/>
        <end position="490"/>
    </location>
</feature>
<comment type="similarity">
    <text evidence="17">Belongs to the TRAFAC class TrmE-Era-EngA-EngB-Septin-like GTPase superfamily. FeoB GTPase (TC 9.A.8) family.</text>
</comment>
<feature type="binding site" evidence="15">
    <location>
        <begin position="168"/>
        <end position="171"/>
    </location>
    <ligand>
        <name>GTP</name>
        <dbReference type="ChEBI" id="CHEBI:37565"/>
        <label>1</label>
    </ligand>
</feature>
<dbReference type="PROSITE" id="PS51711">
    <property type="entry name" value="G_FEOB"/>
    <property type="match status" value="1"/>
</dbReference>
<feature type="binding site" evidence="15">
    <location>
        <begin position="148"/>
        <end position="152"/>
    </location>
    <ligand>
        <name>GTP</name>
        <dbReference type="ChEBI" id="CHEBI:37565"/>
        <label>1</label>
    </ligand>
</feature>
<keyword evidence="13 17" id="KW-0472">Membrane</keyword>
<evidence type="ECO:0000256" key="1">
    <source>
        <dbReference type="ARBA" id="ARBA00003926"/>
    </source>
</evidence>
<dbReference type="NCBIfam" id="TIGR00437">
    <property type="entry name" value="feoB"/>
    <property type="match status" value="1"/>
</dbReference>
<dbReference type="Pfam" id="PF04023">
    <property type="entry name" value="FeoA"/>
    <property type="match status" value="1"/>
</dbReference>
<dbReference type="FunFam" id="3.40.50.300:FF:000426">
    <property type="entry name" value="Ferrous iron transport protein B"/>
    <property type="match status" value="1"/>
</dbReference>
<dbReference type="Gene3D" id="1.10.287.1770">
    <property type="match status" value="1"/>
</dbReference>
<gene>
    <name evidence="20" type="ORF">B5G02_01540</name>
</gene>
<keyword evidence="6" id="KW-0997">Cell inner membrane</keyword>
<keyword evidence="3 17" id="KW-0813">Transport</keyword>
<evidence type="ECO:0000256" key="13">
    <source>
        <dbReference type="ARBA" id="ARBA00023136"/>
    </source>
</evidence>
<evidence type="ECO:0000256" key="15">
    <source>
        <dbReference type="PIRSR" id="PIRSR603373-1"/>
    </source>
</evidence>
<dbReference type="InterPro" id="IPR041069">
    <property type="entry name" value="FeoB_Cyto"/>
</dbReference>
<evidence type="ECO:0000256" key="17">
    <source>
        <dbReference type="RuleBase" id="RU362098"/>
    </source>
</evidence>
<evidence type="ECO:0000256" key="3">
    <source>
        <dbReference type="ARBA" id="ARBA00022448"/>
    </source>
</evidence>
<dbReference type="SUPFAM" id="SSF50037">
    <property type="entry name" value="C-terminal domain of transcriptional repressors"/>
    <property type="match status" value="1"/>
</dbReference>
<keyword evidence="16" id="KW-0479">Metal-binding</keyword>
<dbReference type="GO" id="GO:0015093">
    <property type="term" value="F:ferrous iron transmembrane transporter activity"/>
    <property type="evidence" value="ECO:0007669"/>
    <property type="project" value="UniProtKB-UniRule"/>
</dbReference>
<feature type="transmembrane region" description="Helical" evidence="17">
    <location>
        <begin position="761"/>
        <end position="785"/>
    </location>
</feature>
<dbReference type="Gene3D" id="2.30.30.90">
    <property type="match status" value="1"/>
</dbReference>
<dbReference type="Pfam" id="PF07664">
    <property type="entry name" value="FeoB_C"/>
    <property type="match status" value="1"/>
</dbReference>
<dbReference type="GO" id="GO:0005525">
    <property type="term" value="F:GTP binding"/>
    <property type="evidence" value="ECO:0007669"/>
    <property type="project" value="UniProtKB-KW"/>
</dbReference>
<feature type="transmembrane region" description="Helical" evidence="17">
    <location>
        <begin position="405"/>
        <end position="423"/>
    </location>
</feature>
<dbReference type="OrthoDB" id="9809127at2"/>
<evidence type="ECO:0000313" key="20">
    <source>
        <dbReference type="EMBL" id="OUN89465.1"/>
    </source>
</evidence>
<dbReference type="InterPro" id="IPR050860">
    <property type="entry name" value="FeoB_GTPase"/>
</dbReference>
<evidence type="ECO:0000256" key="10">
    <source>
        <dbReference type="ARBA" id="ARBA00023004"/>
    </source>
</evidence>
<evidence type="ECO:0000256" key="8">
    <source>
        <dbReference type="ARBA" id="ARBA00022741"/>
    </source>
</evidence>
<keyword evidence="16" id="KW-0460">Magnesium</keyword>
<keyword evidence="11" id="KW-0406">Ion transport</keyword>
<keyword evidence="7 17" id="KW-0812">Transmembrane</keyword>
<dbReference type="AlphaFoldDB" id="A0A1Y3XVC5"/>
<keyword evidence="10 17" id="KW-0408">Iron</keyword>
<dbReference type="Pfam" id="PF02421">
    <property type="entry name" value="FeoB_N"/>
    <property type="match status" value="1"/>
</dbReference>
<dbReference type="InterPro" id="IPR011640">
    <property type="entry name" value="Fe2_transport_prot_B_C"/>
</dbReference>
<dbReference type="InterPro" id="IPR027417">
    <property type="entry name" value="P-loop_NTPase"/>
</dbReference>
<name>A0A1Y3XVC5_9ACTN</name>
<keyword evidence="4" id="KW-1003">Cell membrane</keyword>
<dbReference type="PANTHER" id="PTHR43185:SF1">
    <property type="entry name" value="FE(2+) TRANSPORTER FEOB"/>
    <property type="match status" value="1"/>
</dbReference>
<dbReference type="SMART" id="SM00899">
    <property type="entry name" value="FeoA"/>
    <property type="match status" value="1"/>
</dbReference>
<dbReference type="InterPro" id="IPR038157">
    <property type="entry name" value="FeoA_core_dom"/>
</dbReference>
<dbReference type="PANTHER" id="PTHR43185">
    <property type="entry name" value="FERROUS IRON TRANSPORT PROTEIN B"/>
    <property type="match status" value="1"/>
</dbReference>
<dbReference type="InterPro" id="IPR003373">
    <property type="entry name" value="Fe2_transport_prot-B"/>
</dbReference>
<reference evidence="21" key="1">
    <citation type="submission" date="2017-04" db="EMBL/GenBank/DDBJ databases">
        <title>Function of individual gut microbiota members based on whole genome sequencing of pure cultures obtained from chicken caecum.</title>
        <authorList>
            <person name="Medvecky M."/>
            <person name="Cejkova D."/>
            <person name="Polansky O."/>
            <person name="Karasova D."/>
            <person name="Kubasova T."/>
            <person name="Cizek A."/>
            <person name="Rychlik I."/>
        </authorList>
    </citation>
    <scope>NUCLEOTIDE SEQUENCE [LARGE SCALE GENOMIC DNA]</scope>
    <source>
        <strain evidence="21">An5</strain>
    </source>
</reference>
<evidence type="ECO:0000313" key="21">
    <source>
        <dbReference type="Proteomes" id="UP000195781"/>
    </source>
</evidence>
<accession>A0A1Y3XVC5</accession>
<dbReference type="GO" id="GO:0005886">
    <property type="term" value="C:plasma membrane"/>
    <property type="evidence" value="ECO:0007669"/>
    <property type="project" value="UniProtKB-SubCell"/>
</dbReference>
<evidence type="ECO:0000256" key="6">
    <source>
        <dbReference type="ARBA" id="ARBA00022519"/>
    </source>
</evidence>
<dbReference type="CDD" id="cd01879">
    <property type="entry name" value="FeoB"/>
    <property type="match status" value="1"/>
</dbReference>
<comment type="caution">
    <text evidence="20">The sequence shown here is derived from an EMBL/GenBank/DDBJ whole genome shotgun (WGS) entry which is preliminary data.</text>
</comment>
<feature type="transmembrane region" description="Helical" evidence="17">
    <location>
        <begin position="730"/>
        <end position="749"/>
    </location>
</feature>
<dbReference type="InterPro" id="IPR007167">
    <property type="entry name" value="Fe-transptr_FeoA-like"/>
</dbReference>
<dbReference type="InterPro" id="IPR011642">
    <property type="entry name" value="Gate_dom"/>
</dbReference>